<organism evidence="1 2">
    <name type="scientific">Glycomyces paridis</name>
    <dbReference type="NCBI Taxonomy" id="2126555"/>
    <lineage>
        <taxon>Bacteria</taxon>
        <taxon>Bacillati</taxon>
        <taxon>Actinomycetota</taxon>
        <taxon>Actinomycetes</taxon>
        <taxon>Glycomycetales</taxon>
        <taxon>Glycomycetaceae</taxon>
        <taxon>Glycomyces</taxon>
    </lineage>
</organism>
<dbReference type="OrthoDB" id="3284019at2"/>
<dbReference type="Proteomes" id="UP000305792">
    <property type="component" value="Unassembled WGS sequence"/>
</dbReference>
<name>A0A4V4HPU3_9ACTN</name>
<comment type="caution">
    <text evidence="1">The sequence shown here is derived from an EMBL/GenBank/DDBJ whole genome shotgun (WGS) entry which is preliminary data.</text>
</comment>
<sequence length="361" mass="40165">MPKPLQLAYLVAVDLCRGDEASSVAVRKFQGYYPPQLPATYEPRPLPGFTPLAELDTERHMPADETELAIEGAAASGDRSALTSLLAATWGDWDRRSRVAHRIANAAVEDESWLQAWEVAEPGSPGVTLVRAERTVLHAWKVRGARRAKYLDEDQIRGFREGIALAEHHMEQAVAAAPEDPTPLQFTMPVAMGRGWSREAFEGLWKEFATRHPHGFHGHLAALQYWCAKWRGSHEQARAFAAAAAANASEGSFLAVLPLIAAFEEHGIEGARAYRTPQVHAAVEACLLEVKTGPDADPDIVFQVRHLLAYFLNRLGRHREAAEQFKAIDGHIGALPWTYCPNPPQEYGWYRRDSVRRSGRR</sequence>
<gene>
    <name evidence="1" type="ORF">E9998_02690</name>
</gene>
<evidence type="ECO:0008006" key="3">
    <source>
        <dbReference type="Google" id="ProtNLM"/>
    </source>
</evidence>
<evidence type="ECO:0000313" key="2">
    <source>
        <dbReference type="Proteomes" id="UP000305792"/>
    </source>
</evidence>
<reference evidence="1 2" key="1">
    <citation type="journal article" date="2018" name="Int. J. Syst. Evol. Microbiol.">
        <title>Glycomyces paridis sp. nov., isolated from the medicinal plant Paris polyphylla.</title>
        <authorList>
            <person name="Fang X.M."/>
            <person name="Bai J.L."/>
            <person name="Su J."/>
            <person name="Zhao L.L."/>
            <person name="Liu H.Y."/>
            <person name="Ma B.P."/>
            <person name="Zhang Y.Q."/>
            <person name="Yu L.Y."/>
        </authorList>
    </citation>
    <scope>NUCLEOTIDE SEQUENCE [LARGE SCALE GENOMIC DNA]</scope>
    <source>
        <strain evidence="1 2">CPCC 204357</strain>
    </source>
</reference>
<protein>
    <recommendedName>
        <fullName evidence="3">DUF4034 domain-containing protein</fullName>
    </recommendedName>
</protein>
<evidence type="ECO:0000313" key="1">
    <source>
        <dbReference type="EMBL" id="THV31296.1"/>
    </source>
</evidence>
<dbReference type="EMBL" id="STGX01000002">
    <property type="protein sequence ID" value="THV31296.1"/>
    <property type="molecule type" value="Genomic_DNA"/>
</dbReference>
<keyword evidence="2" id="KW-1185">Reference proteome</keyword>
<accession>A0A4V4HPU3</accession>
<dbReference type="AlphaFoldDB" id="A0A4V4HPU3"/>
<proteinExistence type="predicted"/>
<dbReference type="RefSeq" id="WP_136528169.1">
    <property type="nucleotide sequence ID" value="NZ_STGX01000002.1"/>
</dbReference>